<dbReference type="Gene3D" id="3.30.420.40">
    <property type="match status" value="2"/>
</dbReference>
<accession>A0AAU7V7G4</accession>
<name>A0AAU7V7G4_9ACTO</name>
<protein>
    <submittedName>
        <fullName evidence="2">ROK family protein</fullName>
    </submittedName>
</protein>
<dbReference type="Pfam" id="PF00480">
    <property type="entry name" value="ROK"/>
    <property type="match status" value="1"/>
</dbReference>
<dbReference type="AlphaFoldDB" id="A0AAU7V7G4"/>
<evidence type="ECO:0000313" key="2">
    <source>
        <dbReference type="EMBL" id="XBW08211.1"/>
    </source>
</evidence>
<gene>
    <name evidence="2" type="ORF">SAC06_01235</name>
</gene>
<reference evidence="2" key="1">
    <citation type="submission" date="2023-11" db="EMBL/GenBank/DDBJ databases">
        <title>Scrofimicrobium hongkongense sp. nov., isolated from a patient with peritonitis.</title>
        <authorList>
            <person name="Lao H.Y."/>
            <person name="Wong A.Y.P."/>
            <person name="Ng T.L."/>
            <person name="Wong R.Y.L."/>
            <person name="Yau M.C.Y."/>
            <person name="Lam J.Y.W."/>
            <person name="Siu G.K.H."/>
        </authorList>
    </citation>
    <scope>NUCLEOTIDE SEQUENCE</scope>
    <source>
        <strain evidence="2">R131</strain>
    </source>
</reference>
<proteinExistence type="inferred from homology"/>
<dbReference type="SUPFAM" id="SSF53067">
    <property type="entry name" value="Actin-like ATPase domain"/>
    <property type="match status" value="1"/>
</dbReference>
<evidence type="ECO:0000256" key="1">
    <source>
        <dbReference type="ARBA" id="ARBA00006479"/>
    </source>
</evidence>
<dbReference type="RefSeq" id="WP_350258411.1">
    <property type="nucleotide sequence ID" value="NZ_CP138335.1"/>
</dbReference>
<dbReference type="PANTHER" id="PTHR18964">
    <property type="entry name" value="ROK (REPRESSOR, ORF, KINASE) FAMILY"/>
    <property type="match status" value="1"/>
</dbReference>
<dbReference type="PROSITE" id="PS01125">
    <property type="entry name" value="ROK"/>
    <property type="match status" value="1"/>
</dbReference>
<sequence length="307" mass="30916">MTILALDIGGTKVAAGLVDLTDPPRVQQRRSQPTRPERGGEQLLADLVQLAQEMIAAVPAGSVSAIGIGSAGVIDPETGCVTSATDLIPGWAGTPLGPTLAAATGLPVAVTGDVLAHALGEQVYGAGRTYPSALAAGIGTGVGGALVANGQVRHGEHGVAGHLGHVGHRLARDLVCSCGRRGHMETIASGTGIADEYRRRTGRQLDGRAVDEAAEAGDEVARAVVTNAGLALGEVLAGLTNTWDPGVVIISGSVAKSGQTWWDAVRSGFAAQAMDPVAHTPLVPGQLGGDAPLLGAAHFAQTKSEEN</sequence>
<dbReference type="InterPro" id="IPR049874">
    <property type="entry name" value="ROK_cs"/>
</dbReference>
<dbReference type="InterPro" id="IPR043129">
    <property type="entry name" value="ATPase_NBD"/>
</dbReference>
<comment type="similarity">
    <text evidence="1">Belongs to the ROK (NagC/XylR) family.</text>
</comment>
<dbReference type="KEGG" id="sapp:SAC06_01235"/>
<organism evidence="2">
    <name type="scientific">Scrofimicrobium appendicitidis</name>
    <dbReference type="NCBI Taxonomy" id="3079930"/>
    <lineage>
        <taxon>Bacteria</taxon>
        <taxon>Bacillati</taxon>
        <taxon>Actinomycetota</taxon>
        <taxon>Actinomycetes</taxon>
        <taxon>Actinomycetales</taxon>
        <taxon>Actinomycetaceae</taxon>
        <taxon>Scrofimicrobium</taxon>
    </lineage>
</organism>
<dbReference type="EMBL" id="CP138335">
    <property type="protein sequence ID" value="XBW08211.1"/>
    <property type="molecule type" value="Genomic_DNA"/>
</dbReference>
<dbReference type="PANTHER" id="PTHR18964:SF169">
    <property type="entry name" value="N-ACETYLMANNOSAMINE KINASE"/>
    <property type="match status" value="1"/>
</dbReference>
<dbReference type="InterPro" id="IPR000600">
    <property type="entry name" value="ROK"/>
</dbReference>